<keyword evidence="1" id="KW-0732">Signal</keyword>
<sequence length="316" mass="33987">MRIVPGILVAAAAVLFAVRASAADPPVVPDTGNATIRAKAGPSEIVVTTTTRLAGAIHSVTWGGKEFIDSADHGRQLQSACSFDAGAGPHFHAEAYNPTEAGSRLDGDGPTSTSRLLYLKAADRDLLTATRMAFWLDPKEKSEGHPARNTTRLSDHLVAKHVTIGCKQYPHAIDYRMTFTVPPGEKHKYAQFEALTGYMPAEFEAFWALDPKTAALRPLTDGPGEQELPVILATATGSHAMGAWSPDRPTAGGPRYGRFRFKDEKVVKWNCVFRTNDPVAIPAGNYTYRVFVAVGSLDTVRTTLAGLAKEGAGRKE</sequence>
<name>A0A225DQB2_9BACT</name>
<organism evidence="2 3">
    <name type="scientific">Fimbriiglobus ruber</name>
    <dbReference type="NCBI Taxonomy" id="1908690"/>
    <lineage>
        <taxon>Bacteria</taxon>
        <taxon>Pseudomonadati</taxon>
        <taxon>Planctomycetota</taxon>
        <taxon>Planctomycetia</taxon>
        <taxon>Gemmatales</taxon>
        <taxon>Gemmataceae</taxon>
        <taxon>Fimbriiglobus</taxon>
    </lineage>
</organism>
<feature type="signal peptide" evidence="1">
    <location>
        <begin position="1"/>
        <end position="22"/>
    </location>
</feature>
<reference evidence="3" key="1">
    <citation type="submission" date="2017-06" db="EMBL/GenBank/DDBJ databases">
        <title>Genome analysis of Fimbriiglobus ruber SP5, the first member of the order Planctomycetales with confirmed chitinolytic capability.</title>
        <authorList>
            <person name="Ravin N.V."/>
            <person name="Rakitin A.L."/>
            <person name="Ivanova A.A."/>
            <person name="Beletsky A.V."/>
            <person name="Kulichevskaya I.S."/>
            <person name="Mardanov A.V."/>
            <person name="Dedysh S.N."/>
        </authorList>
    </citation>
    <scope>NUCLEOTIDE SEQUENCE [LARGE SCALE GENOMIC DNA]</scope>
    <source>
        <strain evidence="3">SP5</strain>
    </source>
</reference>
<gene>
    <name evidence="2" type="ORF">FRUB_07487</name>
</gene>
<accession>A0A225DQB2</accession>
<protein>
    <recommendedName>
        <fullName evidence="4">DUF3108 domain-containing protein</fullName>
    </recommendedName>
</protein>
<evidence type="ECO:0000313" key="2">
    <source>
        <dbReference type="EMBL" id="OWK38367.1"/>
    </source>
</evidence>
<dbReference type="RefSeq" id="WP_238602885.1">
    <property type="nucleotide sequence ID" value="NZ_NIDE01000014.1"/>
</dbReference>
<keyword evidence="3" id="KW-1185">Reference proteome</keyword>
<dbReference type="AlphaFoldDB" id="A0A225DQB2"/>
<evidence type="ECO:0000313" key="3">
    <source>
        <dbReference type="Proteomes" id="UP000214646"/>
    </source>
</evidence>
<proteinExistence type="predicted"/>
<evidence type="ECO:0000256" key="1">
    <source>
        <dbReference type="SAM" id="SignalP"/>
    </source>
</evidence>
<evidence type="ECO:0008006" key="4">
    <source>
        <dbReference type="Google" id="ProtNLM"/>
    </source>
</evidence>
<feature type="chain" id="PRO_5012691471" description="DUF3108 domain-containing protein" evidence="1">
    <location>
        <begin position="23"/>
        <end position="316"/>
    </location>
</feature>
<dbReference type="Proteomes" id="UP000214646">
    <property type="component" value="Unassembled WGS sequence"/>
</dbReference>
<comment type="caution">
    <text evidence="2">The sequence shown here is derived from an EMBL/GenBank/DDBJ whole genome shotgun (WGS) entry which is preliminary data.</text>
</comment>
<dbReference type="EMBL" id="NIDE01000014">
    <property type="protein sequence ID" value="OWK38367.1"/>
    <property type="molecule type" value="Genomic_DNA"/>
</dbReference>